<dbReference type="InterPro" id="IPR006842">
    <property type="entry name" value="Transposase_31"/>
</dbReference>
<dbReference type="InterPro" id="IPR051699">
    <property type="entry name" value="Rpn/YhgA-like_nuclease"/>
</dbReference>
<sequence length="218" mass="24764">MATSRSCSTAGCSGRPDPGTVASMDESNNPHDVYFRERFTRREIAQDFLRQQRLAELLEVVDLDSLEISKDSDVSKELRASYSDLVYRLKWRVPDQADPAVPEQANPGAAVDLEDAAATLALHVYILFEHKSRPDDWVLLQLLRYIVLQGEAEILLRLMERTFGPTDARLRQQIQEADAETLLAWSERILTAETPEAVFHECRDQRCPCPSRNARASY</sequence>
<evidence type="ECO:0000313" key="4">
    <source>
        <dbReference type="Proteomes" id="UP001138768"/>
    </source>
</evidence>
<organism evidence="3 4">
    <name type="scientific">Lamprobacter modestohalophilus</name>
    <dbReference type="NCBI Taxonomy" id="1064514"/>
    <lineage>
        <taxon>Bacteria</taxon>
        <taxon>Pseudomonadati</taxon>
        <taxon>Pseudomonadota</taxon>
        <taxon>Gammaproteobacteria</taxon>
        <taxon>Chromatiales</taxon>
        <taxon>Chromatiaceae</taxon>
        <taxon>Lamprobacter</taxon>
    </lineage>
</organism>
<evidence type="ECO:0000259" key="2">
    <source>
        <dbReference type="Pfam" id="PF04754"/>
    </source>
</evidence>
<dbReference type="Pfam" id="PF04754">
    <property type="entry name" value="Transposase_31"/>
    <property type="match status" value="2"/>
</dbReference>
<keyword evidence="4" id="KW-1185">Reference proteome</keyword>
<feature type="domain" description="Transposase (putative) YhgA-like" evidence="2">
    <location>
        <begin position="123"/>
        <end position="147"/>
    </location>
</feature>
<name>A0A9X0WD21_9GAMM</name>
<protein>
    <recommendedName>
        <fullName evidence="2">Transposase (putative) YhgA-like domain-containing protein</fullName>
    </recommendedName>
</protein>
<dbReference type="GO" id="GO:0006310">
    <property type="term" value="P:DNA recombination"/>
    <property type="evidence" value="ECO:0007669"/>
    <property type="project" value="TreeGrafter"/>
</dbReference>
<dbReference type="Proteomes" id="UP001138768">
    <property type="component" value="Unassembled WGS sequence"/>
</dbReference>
<dbReference type="GO" id="GO:1990238">
    <property type="term" value="F:double-stranded DNA endonuclease activity"/>
    <property type="evidence" value="ECO:0007669"/>
    <property type="project" value="TreeGrafter"/>
</dbReference>
<reference evidence="3 4" key="1">
    <citation type="journal article" date="2020" name="Microorganisms">
        <title>Osmotic Adaptation and Compatible Solute Biosynthesis of Phototrophic Bacteria as Revealed from Genome Analyses.</title>
        <authorList>
            <person name="Imhoff J.F."/>
            <person name="Rahn T."/>
            <person name="Kunzel S."/>
            <person name="Keller A."/>
            <person name="Neulinger S.C."/>
        </authorList>
    </citation>
    <scope>NUCLEOTIDE SEQUENCE [LARGE SCALE GENOMIC DNA]</scope>
    <source>
        <strain evidence="3 4">DSM 25653</strain>
    </source>
</reference>
<evidence type="ECO:0000256" key="1">
    <source>
        <dbReference type="SAM" id="MobiDB-lite"/>
    </source>
</evidence>
<feature type="region of interest" description="Disordered" evidence="1">
    <location>
        <begin position="1"/>
        <end position="28"/>
    </location>
</feature>
<dbReference type="PANTHER" id="PTHR34611:SF2">
    <property type="entry name" value="INACTIVE RECOMBINATION-PROMOTING NUCLEASE-LIKE PROTEIN RPNE-RELATED"/>
    <property type="match status" value="1"/>
</dbReference>
<comment type="caution">
    <text evidence="3">The sequence shown here is derived from an EMBL/GenBank/DDBJ whole genome shotgun (WGS) entry which is preliminary data.</text>
</comment>
<proteinExistence type="predicted"/>
<dbReference type="EMBL" id="NRRY01000068">
    <property type="protein sequence ID" value="MBK1621325.1"/>
    <property type="molecule type" value="Genomic_DNA"/>
</dbReference>
<accession>A0A9X0WD21</accession>
<dbReference type="AlphaFoldDB" id="A0A9X0WD21"/>
<gene>
    <name evidence="3" type="ORF">CKO42_23495</name>
</gene>
<evidence type="ECO:0000313" key="3">
    <source>
        <dbReference type="EMBL" id="MBK1621325.1"/>
    </source>
</evidence>
<feature type="compositionally biased region" description="Polar residues" evidence="1">
    <location>
        <begin position="1"/>
        <end position="11"/>
    </location>
</feature>
<dbReference type="PANTHER" id="PTHR34611">
    <property type="match status" value="1"/>
</dbReference>
<feature type="domain" description="Transposase (putative) YhgA-like" evidence="2">
    <location>
        <begin position="29"/>
        <end position="91"/>
    </location>
</feature>